<dbReference type="PANTHER" id="PTHR30329:SF21">
    <property type="entry name" value="LIPOPROTEIN YIAD-RELATED"/>
    <property type="match status" value="1"/>
</dbReference>
<dbReference type="InterPro" id="IPR050330">
    <property type="entry name" value="Bact_OuterMem_StrucFunc"/>
</dbReference>
<dbReference type="PROSITE" id="PS51123">
    <property type="entry name" value="OMPA_2"/>
    <property type="match status" value="1"/>
</dbReference>
<accession>A0A7W6KCK3</accession>
<reference evidence="9" key="2">
    <citation type="journal article" date="2019" name="Int. J. Syst. Evol. Microbiol.">
        <title>The Global Catalogue of Microorganisms (GCM) 10K type strain sequencing project: providing services to taxonomists for standard genome sequencing and annotation.</title>
        <authorList>
            <consortium name="The Broad Institute Genomics Platform"/>
            <consortium name="The Broad Institute Genome Sequencing Center for Infectious Disease"/>
            <person name="Wu L."/>
            <person name="Ma J."/>
        </authorList>
    </citation>
    <scope>NUCLEOTIDE SEQUENCE [LARGE SCALE GENOMIC DNA]</scope>
    <source>
        <strain evidence="9">CGMCC 1.15287</strain>
    </source>
</reference>
<comment type="caution">
    <text evidence="7">The sequence shown here is derived from an EMBL/GenBank/DDBJ whole genome shotgun (WGS) entry which is preliminary data.</text>
</comment>
<evidence type="ECO:0000313" key="7">
    <source>
        <dbReference type="EMBL" id="MBB4109305.1"/>
    </source>
</evidence>
<evidence type="ECO:0000259" key="5">
    <source>
        <dbReference type="PROSITE" id="PS51123"/>
    </source>
</evidence>
<dbReference type="RefSeq" id="WP_183766245.1">
    <property type="nucleotide sequence ID" value="NZ_BMHZ01000008.1"/>
</dbReference>
<dbReference type="SUPFAM" id="SSF103088">
    <property type="entry name" value="OmpA-like"/>
    <property type="match status" value="1"/>
</dbReference>
<dbReference type="GO" id="GO:0009279">
    <property type="term" value="C:cell outer membrane"/>
    <property type="evidence" value="ECO:0007669"/>
    <property type="project" value="UniProtKB-SubCell"/>
</dbReference>
<comment type="subcellular location">
    <subcellularLocation>
        <location evidence="1">Cell outer membrane</location>
    </subcellularLocation>
</comment>
<evidence type="ECO:0000256" key="1">
    <source>
        <dbReference type="ARBA" id="ARBA00004442"/>
    </source>
</evidence>
<organism evidence="7 8">
    <name type="scientific">Pedobacter zeae</name>
    <dbReference type="NCBI Taxonomy" id="1737356"/>
    <lineage>
        <taxon>Bacteria</taxon>
        <taxon>Pseudomonadati</taxon>
        <taxon>Bacteroidota</taxon>
        <taxon>Sphingobacteriia</taxon>
        <taxon>Sphingobacteriales</taxon>
        <taxon>Sphingobacteriaceae</taxon>
        <taxon>Pedobacter</taxon>
    </lineage>
</organism>
<dbReference type="EMBL" id="BMHZ01000008">
    <property type="protein sequence ID" value="GGH19856.1"/>
    <property type="molecule type" value="Genomic_DNA"/>
</dbReference>
<evidence type="ECO:0000256" key="2">
    <source>
        <dbReference type="ARBA" id="ARBA00023136"/>
    </source>
</evidence>
<sequence length="933" mass="105320">MAKGIKKIVWTGEGNVYNASKGSIPGQLVVVAPSQDIWFKIGEWQPGTTEQDKTKNIKWAIFNPKGIIDFQKTIPSNFKYGFKIPPKLCGPYLWYIEASWSGNFDGKSGLKIRGESPARIVSSKWSQNEGGPDVRKTYQFSYGELIWLRLTTEGLNGYQNVEVRVFRKLRSMMGLWPKDDEVTRKIYRVNVIDGEINLKIPNTYSWYQSMKDREDVEEFYVRVVHPVTGKYIEDTGGKGDTAHARFLRIKDKVKSQVIEAPQNRTPVTIYQPDKNEARFELCKFEQINITEAGGKPVLIFDNGKGVKNISDKREKTLESIYFKFDSTELLPESLKQLNNILQFLLEHRHSTIQLDGFACVIGKQNHNNILSENRAKTVKEFFIKGKLDPSRIKTIGHGEVNPTDDKMGRDNIKYKDEYDYTNNRRVDITFEYYGHNARTIIYQTILGSTPKNVLLQPVNFDTKACFIRKKHNKIITLYNLNEKKAQNEGNITIPAVSLLSKGNPMPLQYIWPMYNIIETVSFSSANDYYVHIHSCRYYSVENNPTVLVKVYPDIKWTLTFFINLTNDLSVKWQNQPAAKHKELQSKAGKIGAERRWKQKDASFGFSLKGEWDKNNNSYQRSKELKAEYETKFKKLFDLFASVGAMSDGITNKTKGQVRNIGFKGLPMTFAVKPPNLNLKGEWNLEKTKTDKIGTKVDISFNAEPLIGLEMTIDLLCTAVGLVAGAVSGGTAAPGAVRLYGFIKDKVNTGIEFGNDDFGAKVSADVYIDLVISSMIKTNIGFSFNTASDKSDEESKLELTNTLKVELKAGVWAKAETNLVIVKVEGYFEMSGKGYASVTFGHGVKYDRMGLNYRPQLGFDGLNAEYVIKGKVGMSAKKKIPKNGNKKPGKVKGSSEDEGIIAEGKYNEVIPKFDVIKSLEELFGISANIPLIKN</sequence>
<keyword evidence="2 4" id="KW-0472">Membrane</keyword>
<dbReference type="InterPro" id="IPR036737">
    <property type="entry name" value="OmpA-like_sf"/>
</dbReference>
<evidence type="ECO:0000313" key="6">
    <source>
        <dbReference type="EMBL" id="GGH19856.1"/>
    </source>
</evidence>
<reference evidence="7 8" key="3">
    <citation type="submission" date="2020-08" db="EMBL/GenBank/DDBJ databases">
        <title>Genomic Encyclopedia of Type Strains, Phase IV (KMG-IV): sequencing the most valuable type-strain genomes for metagenomic binning, comparative biology and taxonomic classification.</title>
        <authorList>
            <person name="Goeker M."/>
        </authorList>
    </citation>
    <scope>NUCLEOTIDE SEQUENCE [LARGE SCALE GENOMIC DNA]</scope>
    <source>
        <strain evidence="7 8">DSM 100774</strain>
    </source>
</reference>
<keyword evidence="9" id="KW-1185">Reference proteome</keyword>
<dbReference type="AlphaFoldDB" id="A0A7W6KCK3"/>
<gene>
    <name evidence="6" type="ORF">GCM10007422_44980</name>
    <name evidence="7" type="ORF">GGQ60_003314</name>
</gene>
<dbReference type="InterPro" id="IPR006665">
    <property type="entry name" value="OmpA-like"/>
</dbReference>
<dbReference type="EMBL" id="JACIEF010000003">
    <property type="protein sequence ID" value="MBB4109305.1"/>
    <property type="molecule type" value="Genomic_DNA"/>
</dbReference>
<dbReference type="Pfam" id="PF00691">
    <property type="entry name" value="OmpA"/>
    <property type="match status" value="1"/>
</dbReference>
<evidence type="ECO:0000256" key="3">
    <source>
        <dbReference type="ARBA" id="ARBA00023237"/>
    </source>
</evidence>
<name>A0A7W6KCK3_9SPHI</name>
<dbReference type="PRINTS" id="PR01021">
    <property type="entry name" value="OMPADOMAIN"/>
</dbReference>
<keyword evidence="3" id="KW-0998">Cell outer membrane</keyword>
<dbReference type="Proteomes" id="UP000642938">
    <property type="component" value="Unassembled WGS sequence"/>
</dbReference>
<dbReference type="Proteomes" id="UP000532273">
    <property type="component" value="Unassembled WGS sequence"/>
</dbReference>
<dbReference type="Gene3D" id="3.30.1330.60">
    <property type="entry name" value="OmpA-like domain"/>
    <property type="match status" value="1"/>
</dbReference>
<dbReference type="CDD" id="cd07185">
    <property type="entry name" value="OmpA_C-like"/>
    <property type="match status" value="1"/>
</dbReference>
<reference evidence="6" key="1">
    <citation type="journal article" date="2014" name="Int. J. Syst. Evol. Microbiol.">
        <title>Complete genome of a new Firmicutes species belonging to the dominant human colonic microbiota ('Ruminococcus bicirculans') reveals two chromosomes and a selective capacity to utilize plant glucans.</title>
        <authorList>
            <consortium name="NISC Comparative Sequencing Program"/>
            <person name="Wegmann U."/>
            <person name="Louis P."/>
            <person name="Goesmann A."/>
            <person name="Henrissat B."/>
            <person name="Duncan S.H."/>
            <person name="Flint H.J."/>
        </authorList>
    </citation>
    <scope>NUCLEOTIDE SEQUENCE</scope>
    <source>
        <strain evidence="6">CGMCC 1.15287</strain>
    </source>
</reference>
<protein>
    <submittedName>
        <fullName evidence="7">Outer membrane protein OmpA-like peptidoglycan-associated protein</fullName>
    </submittedName>
</protein>
<proteinExistence type="predicted"/>
<feature type="domain" description="OmpA-like" evidence="5">
    <location>
        <begin position="309"/>
        <end position="434"/>
    </location>
</feature>
<evidence type="ECO:0000313" key="8">
    <source>
        <dbReference type="Proteomes" id="UP000532273"/>
    </source>
</evidence>
<reference evidence="6" key="4">
    <citation type="submission" date="2024-05" db="EMBL/GenBank/DDBJ databases">
        <authorList>
            <person name="Sun Q."/>
            <person name="Zhou Y."/>
        </authorList>
    </citation>
    <scope>NUCLEOTIDE SEQUENCE</scope>
    <source>
        <strain evidence="6">CGMCC 1.15287</strain>
    </source>
</reference>
<dbReference type="PANTHER" id="PTHR30329">
    <property type="entry name" value="STATOR ELEMENT OF FLAGELLAR MOTOR COMPLEX"/>
    <property type="match status" value="1"/>
</dbReference>
<evidence type="ECO:0000313" key="9">
    <source>
        <dbReference type="Proteomes" id="UP000642938"/>
    </source>
</evidence>
<evidence type="ECO:0000256" key="4">
    <source>
        <dbReference type="PROSITE-ProRule" id="PRU00473"/>
    </source>
</evidence>
<dbReference type="InterPro" id="IPR006664">
    <property type="entry name" value="OMP_bac"/>
</dbReference>